<dbReference type="PANTHER" id="PTHR22916">
    <property type="entry name" value="GLYCOSYLTRANSFERASE"/>
    <property type="match status" value="1"/>
</dbReference>
<keyword evidence="3" id="KW-1185">Reference proteome</keyword>
<dbReference type="Proteomes" id="UP000284120">
    <property type="component" value="Unassembled WGS sequence"/>
</dbReference>
<name>A0A3S3PTY4_9SPHI</name>
<evidence type="ECO:0000313" key="3">
    <source>
        <dbReference type="Proteomes" id="UP000284120"/>
    </source>
</evidence>
<dbReference type="OrthoDB" id="9802649at2"/>
<dbReference type="RefSeq" id="WP_113647469.1">
    <property type="nucleotide sequence ID" value="NZ_QMHN01000003.1"/>
</dbReference>
<reference evidence="2 3" key="1">
    <citation type="submission" date="2018-06" db="EMBL/GenBank/DDBJ databases">
        <title>Pedobacter endophyticus sp. nov., an endophytic bacterium isolated from a leaf of Triticum aestivum.</title>
        <authorList>
            <person name="Zhang L."/>
        </authorList>
    </citation>
    <scope>NUCLEOTIDE SEQUENCE [LARGE SCALE GENOMIC DNA]</scope>
    <source>
        <strain evidence="2 3">CM134L-2</strain>
    </source>
</reference>
<dbReference type="EMBL" id="SAYW01000003">
    <property type="protein sequence ID" value="RWU07560.1"/>
    <property type="molecule type" value="Genomic_DNA"/>
</dbReference>
<proteinExistence type="predicted"/>
<sequence>MNNKQPLVSIAVCTYNGEKFLIEQLDSLLGQSYRNIEIVVVDDCSKDHTLAILKQYEEKHPNFKVYQNDQNLGYIKNFEKAISLCNGDYIALCDQDDIWDSSKIELQLAGIEDCTLIYHDSEFVDDKGLSLDKKKSDILNMYQGESSVPFLFFNCVSGHACLFNRKLIPYCLPFPQEVFHDRWLAFTAANNGGVTYLNKTLVKYRQHANTDTNILKINKENRKPSTSGYQKMMKILNELSHFSKYPYLKQKDSVEKLYEAYQKWVNSYFCWSLAAFMISNYKLLFFIPKKGGLSNLNFIFKHFFGGKFKHDSSS</sequence>
<organism evidence="2 3">
    <name type="scientific">Pedobacter chitinilyticus</name>
    <dbReference type="NCBI Taxonomy" id="2233776"/>
    <lineage>
        <taxon>Bacteria</taxon>
        <taxon>Pseudomonadati</taxon>
        <taxon>Bacteroidota</taxon>
        <taxon>Sphingobacteriia</taxon>
        <taxon>Sphingobacteriales</taxon>
        <taxon>Sphingobacteriaceae</taxon>
        <taxon>Pedobacter</taxon>
    </lineage>
</organism>
<gene>
    <name evidence="2" type="ORF">DPV69_11275</name>
</gene>
<dbReference type="SUPFAM" id="SSF53448">
    <property type="entry name" value="Nucleotide-diphospho-sugar transferases"/>
    <property type="match status" value="1"/>
</dbReference>
<comment type="caution">
    <text evidence="2">The sequence shown here is derived from an EMBL/GenBank/DDBJ whole genome shotgun (WGS) entry which is preliminary data.</text>
</comment>
<evidence type="ECO:0000313" key="2">
    <source>
        <dbReference type="EMBL" id="RWU07560.1"/>
    </source>
</evidence>
<dbReference type="AlphaFoldDB" id="A0A3S3PTY4"/>
<dbReference type="InterPro" id="IPR029044">
    <property type="entry name" value="Nucleotide-diphossugar_trans"/>
</dbReference>
<dbReference type="GO" id="GO:0016758">
    <property type="term" value="F:hexosyltransferase activity"/>
    <property type="evidence" value="ECO:0007669"/>
    <property type="project" value="UniProtKB-ARBA"/>
</dbReference>
<dbReference type="Gene3D" id="3.90.550.10">
    <property type="entry name" value="Spore Coat Polysaccharide Biosynthesis Protein SpsA, Chain A"/>
    <property type="match status" value="1"/>
</dbReference>
<dbReference type="CDD" id="cd04196">
    <property type="entry name" value="GT_2_like_d"/>
    <property type="match status" value="1"/>
</dbReference>
<dbReference type="InterPro" id="IPR001173">
    <property type="entry name" value="Glyco_trans_2-like"/>
</dbReference>
<accession>A0A3S3PTY4</accession>
<dbReference type="Pfam" id="PF00535">
    <property type="entry name" value="Glycos_transf_2"/>
    <property type="match status" value="1"/>
</dbReference>
<evidence type="ECO:0000259" key="1">
    <source>
        <dbReference type="Pfam" id="PF00535"/>
    </source>
</evidence>
<feature type="domain" description="Glycosyltransferase 2-like" evidence="1">
    <location>
        <begin position="9"/>
        <end position="166"/>
    </location>
</feature>
<dbReference type="PANTHER" id="PTHR22916:SF3">
    <property type="entry name" value="UDP-GLCNAC:BETAGAL BETA-1,3-N-ACETYLGLUCOSAMINYLTRANSFERASE-LIKE PROTEIN 1"/>
    <property type="match status" value="1"/>
</dbReference>
<keyword evidence="2" id="KW-0808">Transferase</keyword>
<protein>
    <submittedName>
        <fullName evidence="2">Glycosyltransferase family 2 protein</fullName>
    </submittedName>
</protein>